<dbReference type="InterPro" id="IPR029044">
    <property type="entry name" value="Nucleotide-diphossugar_trans"/>
</dbReference>
<evidence type="ECO:0000256" key="2">
    <source>
        <dbReference type="ARBA" id="ARBA00004606"/>
    </source>
</evidence>
<dbReference type="Pfam" id="PF00024">
    <property type="entry name" value="PAN_1"/>
    <property type="match status" value="1"/>
</dbReference>
<protein>
    <recommendedName>
        <fullName evidence="12">Apple domain-containing protein</fullName>
    </recommendedName>
</protein>
<proteinExistence type="inferred from homology"/>
<dbReference type="Gene3D" id="3.50.4.10">
    <property type="entry name" value="Hepatocyte Growth Factor"/>
    <property type="match status" value="1"/>
</dbReference>
<reference evidence="13" key="1">
    <citation type="submission" date="2009-08" db="EMBL/GenBank/DDBJ databases">
        <title>Annotation of Salpingoeca rosetta.</title>
        <authorList>
            <consortium name="The Broad Institute Genome Sequencing Platform"/>
            <person name="Russ C."/>
            <person name="Cuomo C."/>
            <person name="Burger G."/>
            <person name="Gray M.W."/>
            <person name="Holland P.W.H."/>
            <person name="King N."/>
            <person name="Lang F.B.F."/>
            <person name="Roger A.J."/>
            <person name="Ruiz-Trillo I."/>
            <person name="Young S.K."/>
            <person name="Zeng Q."/>
            <person name="Gargeya S."/>
            <person name="Alvarado L."/>
            <person name="Berlin A."/>
            <person name="Chapman S.B."/>
            <person name="Chen Z."/>
            <person name="Freedman E."/>
            <person name="Gellesch M."/>
            <person name="Goldberg J."/>
            <person name="Griggs A."/>
            <person name="Gujja S."/>
            <person name="Heilman E."/>
            <person name="Heiman D."/>
            <person name="Howarth C."/>
            <person name="Mehta T."/>
            <person name="Neiman D."/>
            <person name="Pearson M."/>
            <person name="Roberts A."/>
            <person name="Saif S."/>
            <person name="Shea T."/>
            <person name="Shenoy N."/>
            <person name="Sisk P."/>
            <person name="Stolte C."/>
            <person name="Sykes S."/>
            <person name="White J."/>
            <person name="Yandava C."/>
            <person name="Haas B."/>
            <person name="Nusbaum C."/>
            <person name="Birren B."/>
        </authorList>
    </citation>
    <scope>NUCLEOTIDE SEQUENCE [LARGE SCALE GENOMIC DNA]</scope>
    <source>
        <strain evidence="13">ATCC 50818</strain>
    </source>
</reference>
<accession>F2UJ78</accession>
<keyword evidence="5" id="KW-0812">Transmembrane</keyword>
<dbReference type="GO" id="GO:0046354">
    <property type="term" value="P:mannan biosynthetic process"/>
    <property type="evidence" value="ECO:0007669"/>
    <property type="project" value="TreeGrafter"/>
</dbReference>
<keyword evidence="4" id="KW-0808">Transferase</keyword>
<dbReference type="AlphaFoldDB" id="F2UJ78"/>
<dbReference type="GO" id="GO:0000139">
    <property type="term" value="C:Golgi membrane"/>
    <property type="evidence" value="ECO:0007669"/>
    <property type="project" value="UniProtKB-SubCell"/>
</dbReference>
<evidence type="ECO:0000259" key="12">
    <source>
        <dbReference type="PROSITE" id="PS50948"/>
    </source>
</evidence>
<evidence type="ECO:0000256" key="8">
    <source>
        <dbReference type="ARBA" id="ARBA00023034"/>
    </source>
</evidence>
<evidence type="ECO:0000256" key="10">
    <source>
        <dbReference type="ARBA" id="ARBA00037847"/>
    </source>
</evidence>
<dbReference type="GO" id="GO:0000026">
    <property type="term" value="F:alpha-1,2-mannosyltransferase activity"/>
    <property type="evidence" value="ECO:0007669"/>
    <property type="project" value="TreeGrafter"/>
</dbReference>
<keyword evidence="11" id="KW-0732">Signal</keyword>
<dbReference type="Proteomes" id="UP000007799">
    <property type="component" value="Unassembled WGS sequence"/>
</dbReference>
<dbReference type="KEGG" id="sre:PTSG_07368"/>
<feature type="chain" id="PRO_5003288679" description="Apple domain-containing protein" evidence="11">
    <location>
        <begin position="28"/>
        <end position="866"/>
    </location>
</feature>
<dbReference type="RefSeq" id="XP_004990866.1">
    <property type="nucleotide sequence ID" value="XM_004990809.1"/>
</dbReference>
<evidence type="ECO:0000256" key="1">
    <source>
        <dbReference type="ARBA" id="ARBA00004394"/>
    </source>
</evidence>
<evidence type="ECO:0000256" key="6">
    <source>
        <dbReference type="ARBA" id="ARBA00022968"/>
    </source>
</evidence>
<evidence type="ECO:0000313" key="14">
    <source>
        <dbReference type="Proteomes" id="UP000007799"/>
    </source>
</evidence>
<feature type="domain" description="Apple" evidence="12">
    <location>
        <begin position="18"/>
        <end position="114"/>
    </location>
</feature>
<organism evidence="14">
    <name type="scientific">Salpingoeca rosetta (strain ATCC 50818 / BSB-021)</name>
    <dbReference type="NCBI Taxonomy" id="946362"/>
    <lineage>
        <taxon>Eukaryota</taxon>
        <taxon>Choanoflagellata</taxon>
        <taxon>Craspedida</taxon>
        <taxon>Salpingoecidae</taxon>
        <taxon>Salpingoeca</taxon>
    </lineage>
</organism>
<dbReference type="eggNOG" id="ENOG502QW0I">
    <property type="taxonomic scope" value="Eukaryota"/>
</dbReference>
<evidence type="ECO:0000256" key="7">
    <source>
        <dbReference type="ARBA" id="ARBA00022989"/>
    </source>
</evidence>
<dbReference type="InterPro" id="IPR003609">
    <property type="entry name" value="Pan_app"/>
</dbReference>
<dbReference type="SUPFAM" id="SSF53448">
    <property type="entry name" value="Nucleotide-diphospho-sugar transferases"/>
    <property type="match status" value="1"/>
</dbReference>
<dbReference type="PANTHER" id="PTHR31646">
    <property type="entry name" value="ALPHA-1,2-MANNOSYLTRANSFERASE MNN2"/>
    <property type="match status" value="1"/>
</dbReference>
<evidence type="ECO:0000256" key="3">
    <source>
        <dbReference type="ARBA" id="ARBA00009105"/>
    </source>
</evidence>
<dbReference type="OrthoDB" id="430354at2759"/>
<feature type="signal peptide" evidence="11">
    <location>
        <begin position="1"/>
        <end position="27"/>
    </location>
</feature>
<dbReference type="PROSITE" id="PS50948">
    <property type="entry name" value="PAN"/>
    <property type="match status" value="1"/>
</dbReference>
<keyword evidence="9" id="KW-0472">Membrane</keyword>
<dbReference type="EMBL" id="GL832976">
    <property type="protein sequence ID" value="EGD77026.1"/>
    <property type="molecule type" value="Genomic_DNA"/>
</dbReference>
<dbReference type="Gene3D" id="2.10.50.10">
    <property type="entry name" value="Tumor Necrosis Factor Receptor, subunit A, domain 2"/>
    <property type="match status" value="1"/>
</dbReference>
<evidence type="ECO:0000256" key="5">
    <source>
        <dbReference type="ARBA" id="ARBA00022692"/>
    </source>
</evidence>
<dbReference type="InterPro" id="IPR022751">
    <property type="entry name" value="Alpha_mannosyltransferase"/>
</dbReference>
<keyword evidence="8" id="KW-0333">Golgi apparatus</keyword>
<keyword evidence="7" id="KW-1133">Transmembrane helix</keyword>
<name>F2UJ78_SALR5</name>
<keyword evidence="14" id="KW-1185">Reference proteome</keyword>
<dbReference type="PANTHER" id="PTHR31646:SF1">
    <property type="entry name" value="ALPHA-1,2-MANNOSYLTRANSFERASE MNN2"/>
    <property type="match status" value="1"/>
</dbReference>
<evidence type="ECO:0000256" key="11">
    <source>
        <dbReference type="SAM" id="SignalP"/>
    </source>
</evidence>
<dbReference type="STRING" id="946362.F2UJ78"/>
<comment type="subcellular location">
    <subcellularLocation>
        <location evidence="10">Endomembrane system</location>
        <topology evidence="10">Single-pass membrane protein</topology>
    </subcellularLocation>
    <subcellularLocation>
        <location evidence="1">Golgi apparatus membrane</location>
    </subcellularLocation>
    <subcellularLocation>
        <location evidence="2">Membrane</location>
        <topology evidence="2">Single-pass type II membrane protein</topology>
    </subcellularLocation>
</comment>
<dbReference type="InParanoid" id="F2UJ78"/>
<sequence>MARVVGLDVLAPMVLVACSLIAVSVSAQAPTRSEFIVRNDTRCDHHMALHSLSRDALDQCQRLCEKDKQCTSFSLNDKTGECFLFGEDASCHQALMWTSGFKDTRAVRAVEGSVARMSCPKGMYISNVKAKFNAPGCTAHDVSDIVQDLCLQQQACAVSVARELFLVNPECKGTFVLSAAASCEAGVAFYEDEHFSSWSSANWDAARAVVDDRRAEWKQYLENVPTYPEGKYRGRGIIIVAGGRYLASALVSVKMLRDLGCTLRIQIWHLGPEEVDAAQREVLAAYDVEPRDFTAVVPPELLKPIESNVGMRLFQLKPLALLYSDLQEVLLIDSDNTPLMDPTYLFSEQGFQDTGTVFWPDYWKTSFDNPIWAILGMEPKAMWEQESGQLLINKRAAWRGLNLCVHFNSAFYMGLINGDKDTFRFAWLAAGVPFVMNSWMPSAVGTVKERHSDTDLGFCSHTMLQHDLQGRPLFVHHNQLKHAQLPLGENFRYMKSLRGVNARVLPVAGLDVNGAVLPCNDVISGELPLASSGATSAEPTGLGAFEVRYFAATYHIAAQLEEAVARIGTGTVAATQQQRQQPTAGAEAATPGAQLAGFGEAESLLIRDRRVTSDNVTTNCNVGEFELAPNVCEYITACEADQVEMSAPTATSDRVCEAGPSYVDPILQTITVTSDGAAFNLAADGQAAQAAPAITVSQGGRYLFQLSSVPTSSSFVIEDGAGATVAGPATEDQGVQLQPGELGVEFTYYDGTGSLTGNTITVDTTTSYSLQYSGYHGTHTGPYQRYNTAYDPSNHLFTRDVFSLTSKGFSAARTECRVACSQDSACTGFYVYVTDTKTVCHGLAYLGEPTDTLADSESWIKVTQVN</sequence>
<dbReference type="GeneID" id="16071429"/>
<dbReference type="SUPFAM" id="SSF57414">
    <property type="entry name" value="Hairpin loop containing domain-like"/>
    <property type="match status" value="1"/>
</dbReference>
<evidence type="ECO:0000256" key="9">
    <source>
        <dbReference type="ARBA" id="ARBA00023136"/>
    </source>
</evidence>
<dbReference type="Pfam" id="PF11051">
    <property type="entry name" value="Mannosyl_trans3"/>
    <property type="match status" value="2"/>
</dbReference>
<evidence type="ECO:0000313" key="13">
    <source>
        <dbReference type="EMBL" id="EGD77026.1"/>
    </source>
</evidence>
<keyword evidence="6" id="KW-0735">Signal-anchor</keyword>
<evidence type="ECO:0000256" key="4">
    <source>
        <dbReference type="ARBA" id="ARBA00022679"/>
    </source>
</evidence>
<gene>
    <name evidence="13" type="ORF">PTSG_07368</name>
</gene>
<comment type="similarity">
    <text evidence="3">Belongs to the MNN1/MNT family.</text>
</comment>